<dbReference type="Pfam" id="PF13340">
    <property type="entry name" value="DUF4096"/>
    <property type="match status" value="1"/>
</dbReference>
<dbReference type="Proteomes" id="UP000183947">
    <property type="component" value="Unassembled WGS sequence"/>
</dbReference>
<dbReference type="InterPro" id="IPR052909">
    <property type="entry name" value="Transposase_6_like"/>
</dbReference>
<reference evidence="4" key="1">
    <citation type="submission" date="2016-11" db="EMBL/GenBank/DDBJ databases">
        <authorList>
            <person name="Varghese N."/>
            <person name="Submissions S."/>
        </authorList>
    </citation>
    <scope>NUCLEOTIDE SEQUENCE [LARGE SCALE GENOMIC DNA]</scope>
    <source>
        <strain evidence="4">DSM 18569</strain>
    </source>
</reference>
<proteinExistence type="predicted"/>
<dbReference type="PANTHER" id="PTHR46637:SF1">
    <property type="entry name" value="BLL5188 PROTEIN"/>
    <property type="match status" value="1"/>
</dbReference>
<dbReference type="STRING" id="1121959.SAMN02746009_00362"/>
<dbReference type="AlphaFoldDB" id="A0A1M6PVT4"/>
<sequence>MGLDGDELSEAAWEKLSPQLAGKAGDVGRTAADNRLFLNAVLWVMRHGGTWRVLPARFGKHDTVRKRALRWAQKGTWQRLFAAVRLPDVEAVLLDSTIMRAHQRASGQVKKSAPATKPSAAAAAG</sequence>
<feature type="domain" description="Insertion element IS402-like" evidence="2">
    <location>
        <begin position="8"/>
        <end position="81"/>
    </location>
</feature>
<feature type="region of interest" description="Disordered" evidence="1">
    <location>
        <begin position="104"/>
        <end position="125"/>
    </location>
</feature>
<feature type="compositionally biased region" description="Low complexity" evidence="1">
    <location>
        <begin position="110"/>
        <end position="125"/>
    </location>
</feature>
<evidence type="ECO:0000313" key="3">
    <source>
        <dbReference type="EMBL" id="SHK12031.1"/>
    </source>
</evidence>
<name>A0A1M6PVT4_9BACT</name>
<dbReference type="PANTHER" id="PTHR46637">
    <property type="entry name" value="TIS1421-TRANSPOSASE PROTEIN A"/>
    <property type="match status" value="1"/>
</dbReference>
<evidence type="ECO:0000313" key="4">
    <source>
        <dbReference type="Proteomes" id="UP000183947"/>
    </source>
</evidence>
<protein>
    <submittedName>
        <fullName evidence="3">Putative transposase of IS4/5 family</fullName>
    </submittedName>
</protein>
<dbReference type="EMBL" id="FRAS01000001">
    <property type="protein sequence ID" value="SHK12031.1"/>
    <property type="molecule type" value="Genomic_DNA"/>
</dbReference>
<dbReference type="InterPro" id="IPR025161">
    <property type="entry name" value="IS402-like_dom"/>
</dbReference>
<accession>A0A1M6PVT4</accession>
<evidence type="ECO:0000256" key="1">
    <source>
        <dbReference type="SAM" id="MobiDB-lite"/>
    </source>
</evidence>
<organism evidence="3 4">
    <name type="scientific">Hymenobacter psychrotolerans DSM 18569</name>
    <dbReference type="NCBI Taxonomy" id="1121959"/>
    <lineage>
        <taxon>Bacteria</taxon>
        <taxon>Pseudomonadati</taxon>
        <taxon>Bacteroidota</taxon>
        <taxon>Cytophagia</taxon>
        <taxon>Cytophagales</taxon>
        <taxon>Hymenobacteraceae</taxon>
        <taxon>Hymenobacter</taxon>
    </lineage>
</organism>
<keyword evidence="4" id="KW-1185">Reference proteome</keyword>
<evidence type="ECO:0000259" key="2">
    <source>
        <dbReference type="Pfam" id="PF13340"/>
    </source>
</evidence>
<dbReference type="RefSeq" id="WP_073280973.1">
    <property type="nucleotide sequence ID" value="NZ_FRAS01000001.1"/>
</dbReference>
<gene>
    <name evidence="3" type="ORF">SAMN02746009_00362</name>
</gene>